<organism evidence="4 6">
    <name type="scientific">Aerococcus christensenii</name>
    <dbReference type="NCBI Taxonomy" id="87541"/>
    <lineage>
        <taxon>Bacteria</taxon>
        <taxon>Bacillati</taxon>
        <taxon>Bacillota</taxon>
        <taxon>Bacilli</taxon>
        <taxon>Lactobacillales</taxon>
        <taxon>Aerococcaceae</taxon>
        <taxon>Aerococcus</taxon>
    </lineage>
</organism>
<dbReference type="Proteomes" id="UP000070422">
    <property type="component" value="Unassembled WGS sequence"/>
</dbReference>
<feature type="region of interest" description="Disordered" evidence="2">
    <location>
        <begin position="69"/>
        <end position="90"/>
    </location>
</feature>
<gene>
    <name evidence="4" type="ORF">CYJ27_05790</name>
    <name evidence="3" type="ORF">HMPREF3187_00857</name>
</gene>
<evidence type="ECO:0000313" key="3">
    <source>
        <dbReference type="EMBL" id="KXB36348.1"/>
    </source>
</evidence>
<dbReference type="InterPro" id="IPR003016">
    <property type="entry name" value="2-oxoA_DH_lipoyl-BS"/>
</dbReference>
<dbReference type="KEGG" id="acg:AWM71_00700"/>
<evidence type="ECO:0000256" key="2">
    <source>
        <dbReference type="SAM" id="MobiDB-lite"/>
    </source>
</evidence>
<dbReference type="CDD" id="cd06848">
    <property type="entry name" value="GCS_H"/>
    <property type="match status" value="1"/>
</dbReference>
<dbReference type="GO" id="GO:0005737">
    <property type="term" value="C:cytoplasm"/>
    <property type="evidence" value="ECO:0007669"/>
    <property type="project" value="TreeGrafter"/>
</dbReference>
<keyword evidence="6" id="KW-1185">Reference proteome</keyword>
<keyword evidence="1" id="KW-0450">Lipoyl</keyword>
<accession>A0A0X8F6X7</accession>
<dbReference type="EMBL" id="PKGZ01000004">
    <property type="protein sequence ID" value="PKY91214.1"/>
    <property type="molecule type" value="Genomic_DNA"/>
</dbReference>
<dbReference type="PROSITE" id="PS00189">
    <property type="entry name" value="LIPOYL"/>
    <property type="match status" value="1"/>
</dbReference>
<dbReference type="EMBL" id="LSCQ01000043">
    <property type="protein sequence ID" value="KXB36348.1"/>
    <property type="molecule type" value="Genomic_DNA"/>
</dbReference>
<evidence type="ECO:0000313" key="6">
    <source>
        <dbReference type="Proteomes" id="UP000234775"/>
    </source>
</evidence>
<dbReference type="InterPro" id="IPR002930">
    <property type="entry name" value="GCV_H"/>
</dbReference>
<dbReference type="PANTHER" id="PTHR11715:SF3">
    <property type="entry name" value="GLYCINE CLEAVAGE SYSTEM H PROTEIN-RELATED"/>
    <property type="match status" value="1"/>
</dbReference>
<reference evidence="3 5" key="1">
    <citation type="submission" date="2016-01" db="EMBL/GenBank/DDBJ databases">
        <authorList>
            <person name="Oliw E.H."/>
        </authorList>
    </citation>
    <scope>NUCLEOTIDE SEQUENCE [LARGE SCALE GENOMIC DNA]</scope>
    <source>
        <strain evidence="3 5">KA00635</strain>
    </source>
</reference>
<dbReference type="RefSeq" id="WP_060776211.1">
    <property type="nucleotide sequence ID" value="NZ_CP014159.1"/>
</dbReference>
<dbReference type="InterPro" id="IPR011053">
    <property type="entry name" value="Single_hybrid_motif"/>
</dbReference>
<dbReference type="Gene3D" id="2.40.50.100">
    <property type="match status" value="1"/>
</dbReference>
<dbReference type="GO" id="GO:0019464">
    <property type="term" value="P:glycine decarboxylation via glycine cleavage system"/>
    <property type="evidence" value="ECO:0007669"/>
    <property type="project" value="InterPro"/>
</dbReference>
<evidence type="ECO:0000313" key="4">
    <source>
        <dbReference type="EMBL" id="PKY91214.1"/>
    </source>
</evidence>
<dbReference type="GO" id="GO:0009249">
    <property type="term" value="P:protein lipoylation"/>
    <property type="evidence" value="ECO:0007669"/>
    <property type="project" value="TreeGrafter"/>
</dbReference>
<dbReference type="SUPFAM" id="SSF51230">
    <property type="entry name" value="Single hybrid motif"/>
    <property type="match status" value="1"/>
</dbReference>
<dbReference type="GO" id="GO:0005960">
    <property type="term" value="C:glycine cleavage complex"/>
    <property type="evidence" value="ECO:0007669"/>
    <property type="project" value="InterPro"/>
</dbReference>
<dbReference type="OrthoDB" id="2401220at2"/>
<evidence type="ECO:0000313" key="5">
    <source>
        <dbReference type="Proteomes" id="UP000070422"/>
    </source>
</evidence>
<protein>
    <submittedName>
        <fullName evidence="3">Glycine cleavage H-protein</fullName>
    </submittedName>
    <submittedName>
        <fullName evidence="4">Glycine cleavage system protein H</fullName>
    </submittedName>
</protein>
<evidence type="ECO:0000256" key="1">
    <source>
        <dbReference type="ARBA" id="ARBA00022823"/>
    </source>
</evidence>
<name>A0A0X8F6X7_9LACT</name>
<sequence length="102" mass="11381">MAEQDELWIKESKDGKIRIGLSPQGQEELGDISFANFLVDDRLTEEEPFVSFEAAKAVTDILAPISGQITRRNDGGIGNPEDFNSSSEDKNWLLEVIPDEKK</sequence>
<dbReference type="PANTHER" id="PTHR11715">
    <property type="entry name" value="GLYCINE CLEAVAGE SYSTEM H PROTEIN"/>
    <property type="match status" value="1"/>
</dbReference>
<dbReference type="Pfam" id="PF01597">
    <property type="entry name" value="GCV_H"/>
    <property type="match status" value="1"/>
</dbReference>
<comment type="caution">
    <text evidence="4">The sequence shown here is derived from an EMBL/GenBank/DDBJ whole genome shotgun (WGS) entry which is preliminary data.</text>
</comment>
<dbReference type="Proteomes" id="UP000234775">
    <property type="component" value="Unassembled WGS sequence"/>
</dbReference>
<dbReference type="InterPro" id="IPR033753">
    <property type="entry name" value="GCV_H/Fam206"/>
</dbReference>
<proteinExistence type="predicted"/>
<dbReference type="STRING" id="87541.AWM71_00700"/>
<dbReference type="PATRIC" id="fig|87541.4.peg.849"/>
<reference evidence="4 6" key="2">
    <citation type="submission" date="2017-12" db="EMBL/GenBank/DDBJ databases">
        <title>Phylogenetic diversity of female urinary microbiome.</title>
        <authorList>
            <person name="Thomas-White K."/>
            <person name="Wolfe A.J."/>
        </authorList>
    </citation>
    <scope>NUCLEOTIDE SEQUENCE [LARGE SCALE GENOMIC DNA]</scope>
    <source>
        <strain evidence="4 6">UMB0844</strain>
    </source>
</reference>
<dbReference type="AlphaFoldDB" id="A0A0X8F6X7"/>